<evidence type="ECO:0000313" key="11">
    <source>
        <dbReference type="EMBL" id="PWQ96402.1"/>
    </source>
</evidence>
<evidence type="ECO:0000313" key="12">
    <source>
        <dbReference type="Proteomes" id="UP000245506"/>
    </source>
</evidence>
<dbReference type="AlphaFoldDB" id="A0A317CJ97"/>
<dbReference type="RefSeq" id="WP_109823373.1">
    <property type="nucleotide sequence ID" value="NZ_QGKL01000029.1"/>
</dbReference>
<dbReference type="Pfam" id="PF00293">
    <property type="entry name" value="NUDIX"/>
    <property type="match status" value="1"/>
</dbReference>
<comment type="cofactor">
    <cofactor evidence="2">
        <name>Zn(2+)</name>
        <dbReference type="ChEBI" id="CHEBI:29105"/>
    </cofactor>
</comment>
<dbReference type="PROSITE" id="PS00893">
    <property type="entry name" value="NUDIX_BOX"/>
    <property type="match status" value="1"/>
</dbReference>
<dbReference type="SUPFAM" id="SSF55811">
    <property type="entry name" value="Nudix"/>
    <property type="match status" value="1"/>
</dbReference>
<keyword evidence="12" id="KW-1185">Reference proteome</keyword>
<evidence type="ECO:0000256" key="9">
    <source>
        <dbReference type="ARBA" id="ARBA00023679"/>
    </source>
</evidence>
<dbReference type="EMBL" id="QGKL01000029">
    <property type="protein sequence ID" value="PWQ96402.1"/>
    <property type="molecule type" value="Genomic_DNA"/>
</dbReference>
<accession>A0A317CJ97</accession>
<keyword evidence="5" id="KW-0479">Metal-binding</keyword>
<dbReference type="NCBIfam" id="NF001299">
    <property type="entry name" value="PRK00241.1"/>
    <property type="match status" value="1"/>
</dbReference>
<keyword evidence="8" id="KW-0520">NAD</keyword>
<dbReference type="InterPro" id="IPR015797">
    <property type="entry name" value="NUDIX_hydrolase-like_dom_sf"/>
</dbReference>
<evidence type="ECO:0000256" key="3">
    <source>
        <dbReference type="ARBA" id="ARBA00009595"/>
    </source>
</evidence>
<evidence type="ECO:0000256" key="5">
    <source>
        <dbReference type="ARBA" id="ARBA00022723"/>
    </source>
</evidence>
<evidence type="ECO:0000259" key="10">
    <source>
        <dbReference type="PROSITE" id="PS51462"/>
    </source>
</evidence>
<dbReference type="PROSITE" id="PS51462">
    <property type="entry name" value="NUDIX"/>
    <property type="match status" value="1"/>
</dbReference>
<dbReference type="GO" id="GO:0006742">
    <property type="term" value="P:NADP+ catabolic process"/>
    <property type="evidence" value="ECO:0007669"/>
    <property type="project" value="TreeGrafter"/>
</dbReference>
<proteinExistence type="inferred from homology"/>
<comment type="catalytic activity">
    <reaction evidence="9">
        <text>a 5'-end NAD(+)-phospho-ribonucleoside in mRNA + H2O = a 5'-end phospho-adenosine-phospho-ribonucleoside in mRNA + beta-nicotinamide D-ribonucleotide + 2 H(+)</text>
        <dbReference type="Rhea" id="RHEA:60876"/>
        <dbReference type="Rhea" id="RHEA-COMP:15698"/>
        <dbReference type="Rhea" id="RHEA-COMP:15719"/>
        <dbReference type="ChEBI" id="CHEBI:14649"/>
        <dbReference type="ChEBI" id="CHEBI:15377"/>
        <dbReference type="ChEBI" id="CHEBI:15378"/>
        <dbReference type="ChEBI" id="CHEBI:144029"/>
        <dbReference type="ChEBI" id="CHEBI:144051"/>
    </reaction>
    <physiologicalReaction direction="left-to-right" evidence="9">
        <dbReference type="Rhea" id="RHEA:60877"/>
    </physiologicalReaction>
</comment>
<protein>
    <recommendedName>
        <fullName evidence="4">NAD(+) diphosphatase</fullName>
        <ecNumber evidence="4">3.6.1.22</ecNumber>
    </recommendedName>
</protein>
<dbReference type="InterPro" id="IPR000086">
    <property type="entry name" value="NUDIX_hydrolase_dom"/>
</dbReference>
<dbReference type="InterPro" id="IPR049734">
    <property type="entry name" value="NudC-like_C"/>
</dbReference>
<evidence type="ECO:0000256" key="4">
    <source>
        <dbReference type="ARBA" id="ARBA00012381"/>
    </source>
</evidence>
<dbReference type="CDD" id="cd03429">
    <property type="entry name" value="NUDIX_NADH_pyrophosphatase_Nudt13"/>
    <property type="match status" value="1"/>
</dbReference>
<comment type="similarity">
    <text evidence="3">Belongs to the Nudix hydrolase family. NudC subfamily.</text>
</comment>
<dbReference type="OrthoDB" id="9791656at2"/>
<dbReference type="Gene3D" id="3.90.79.20">
    <property type="match status" value="1"/>
</dbReference>
<evidence type="ECO:0000256" key="8">
    <source>
        <dbReference type="ARBA" id="ARBA00023027"/>
    </source>
</evidence>
<reference evidence="11 12" key="1">
    <citation type="submission" date="2018-05" db="EMBL/GenBank/DDBJ databases">
        <title>Leucothrix arctica sp. nov., isolated from Arctic seawater.</title>
        <authorList>
            <person name="Choi A."/>
            <person name="Baek K."/>
        </authorList>
    </citation>
    <scope>NUCLEOTIDE SEQUENCE [LARGE SCALE GENOMIC DNA]</scope>
    <source>
        <strain evidence="11 12">IMCC9719</strain>
    </source>
</reference>
<name>A0A317CJ97_9GAMM</name>
<dbReference type="GO" id="GO:0046872">
    <property type="term" value="F:metal ion binding"/>
    <property type="evidence" value="ECO:0007669"/>
    <property type="project" value="UniProtKB-KW"/>
</dbReference>
<dbReference type="InterPro" id="IPR020084">
    <property type="entry name" value="NUDIX_hydrolase_CS"/>
</dbReference>
<keyword evidence="6" id="KW-0378">Hydrolase</keyword>
<gene>
    <name evidence="11" type="ORF">DKT75_10490</name>
</gene>
<dbReference type="PANTHER" id="PTHR42904">
    <property type="entry name" value="NUDIX HYDROLASE, NUDC SUBFAMILY"/>
    <property type="match status" value="1"/>
</dbReference>
<keyword evidence="7" id="KW-0460">Magnesium</keyword>
<dbReference type="Gene3D" id="3.90.79.10">
    <property type="entry name" value="Nucleoside Triphosphate Pyrophosphohydrolase"/>
    <property type="match status" value="1"/>
</dbReference>
<dbReference type="EC" id="3.6.1.22" evidence="4"/>
<sequence>MDDLRRSMLNTYTAQPLDRVSHGRQNTAWLGAQYQHPQASYLVLNDQDVVTVDEQVLALNQNQFQLLKRVQAVSLLGIHKAGKDKGSPVFVLNVADVETELAALKNTPDFQSKTLGVISLREISHQLGVNTAAMYSYAKLLNHWQLTTRFCVACGSGLTHQQGGLSQQCSNEECARIEFPRINPAVIMRITNGDKILLARQESWPERRFSVLAGFVELGEPLESAVQREVMEEVGLAVDNIQYHSSQPWPYPNSYMLGYTAEASTFDVELEQDDITQAVWLTAEELREKNLAGEILTPPNLSISYRLIDDWFEQQTGVTLASIQPEEPWFVAEE</sequence>
<evidence type="ECO:0000256" key="1">
    <source>
        <dbReference type="ARBA" id="ARBA00001946"/>
    </source>
</evidence>
<feature type="domain" description="Nudix hydrolase" evidence="10">
    <location>
        <begin position="180"/>
        <end position="303"/>
    </location>
</feature>
<evidence type="ECO:0000256" key="7">
    <source>
        <dbReference type="ARBA" id="ARBA00022842"/>
    </source>
</evidence>
<comment type="caution">
    <text evidence="11">The sequence shown here is derived from an EMBL/GenBank/DDBJ whole genome shotgun (WGS) entry which is preliminary data.</text>
</comment>
<dbReference type="GO" id="GO:0035529">
    <property type="term" value="F:NADH pyrophosphatase activity"/>
    <property type="evidence" value="ECO:0007669"/>
    <property type="project" value="TreeGrafter"/>
</dbReference>
<organism evidence="11 12">
    <name type="scientific">Leucothrix arctica</name>
    <dbReference type="NCBI Taxonomy" id="1481894"/>
    <lineage>
        <taxon>Bacteria</taxon>
        <taxon>Pseudomonadati</taxon>
        <taxon>Pseudomonadota</taxon>
        <taxon>Gammaproteobacteria</taxon>
        <taxon>Thiotrichales</taxon>
        <taxon>Thiotrichaceae</taxon>
        <taxon>Leucothrix</taxon>
    </lineage>
</organism>
<evidence type="ECO:0000256" key="2">
    <source>
        <dbReference type="ARBA" id="ARBA00001947"/>
    </source>
</evidence>
<dbReference type="GO" id="GO:0005829">
    <property type="term" value="C:cytosol"/>
    <property type="evidence" value="ECO:0007669"/>
    <property type="project" value="TreeGrafter"/>
</dbReference>
<dbReference type="PANTHER" id="PTHR42904:SF6">
    <property type="entry name" value="NAD-CAPPED RNA HYDROLASE NUDT12"/>
    <property type="match status" value="1"/>
</dbReference>
<dbReference type="Proteomes" id="UP000245506">
    <property type="component" value="Unassembled WGS sequence"/>
</dbReference>
<evidence type="ECO:0000256" key="6">
    <source>
        <dbReference type="ARBA" id="ARBA00022801"/>
    </source>
</evidence>
<comment type="cofactor">
    <cofactor evidence="1">
        <name>Mg(2+)</name>
        <dbReference type="ChEBI" id="CHEBI:18420"/>
    </cofactor>
</comment>
<dbReference type="GO" id="GO:0019677">
    <property type="term" value="P:NAD+ catabolic process"/>
    <property type="evidence" value="ECO:0007669"/>
    <property type="project" value="TreeGrafter"/>
</dbReference>
<dbReference type="InterPro" id="IPR050241">
    <property type="entry name" value="NAD-cap_RNA_hydrolase_NudC"/>
</dbReference>